<protein>
    <recommendedName>
        <fullName evidence="5">Transmembrane protein</fullName>
    </recommendedName>
</protein>
<feature type="transmembrane region" description="Helical" evidence="1">
    <location>
        <begin position="138"/>
        <end position="156"/>
    </location>
</feature>
<reference evidence="3 4" key="1">
    <citation type="submission" date="2021-01" db="EMBL/GenBank/DDBJ databases">
        <title>Whole genome shotgun sequence of Catellatospora chokoriensis NBRC 107358.</title>
        <authorList>
            <person name="Komaki H."/>
            <person name="Tamura T."/>
        </authorList>
    </citation>
    <scope>NUCLEOTIDE SEQUENCE [LARGE SCALE GENOMIC DNA]</scope>
    <source>
        <strain evidence="3 4">NBRC 107358</strain>
    </source>
</reference>
<feature type="chain" id="PRO_5035226055" description="Transmembrane protein" evidence="2">
    <location>
        <begin position="20"/>
        <end position="179"/>
    </location>
</feature>
<feature type="signal peptide" evidence="2">
    <location>
        <begin position="1"/>
        <end position="19"/>
    </location>
</feature>
<comment type="caution">
    <text evidence="3">The sequence shown here is derived from an EMBL/GenBank/DDBJ whole genome shotgun (WGS) entry which is preliminary data.</text>
</comment>
<dbReference type="Proteomes" id="UP000619293">
    <property type="component" value="Unassembled WGS sequence"/>
</dbReference>
<proteinExistence type="predicted"/>
<evidence type="ECO:0000256" key="1">
    <source>
        <dbReference type="SAM" id="Phobius"/>
    </source>
</evidence>
<keyword evidence="4" id="KW-1185">Reference proteome</keyword>
<name>A0A8J3K017_9ACTN</name>
<keyword evidence="2" id="KW-0732">Signal</keyword>
<keyword evidence="1" id="KW-1133">Transmembrane helix</keyword>
<evidence type="ECO:0008006" key="5">
    <source>
        <dbReference type="Google" id="ProtNLM"/>
    </source>
</evidence>
<sequence>MSMSGLRMVVFLCAGVASAATGLLALVTSVGVAYYTVFGMVLGCAGAVLAWLGLADLRPGPIVWAAVAVLAVIGLLASLLVVREDICCMFGYHRGLGYPWGWLDSGADAATLDEIEEIAASPERLPLHLDPFKLLLDALFWTQAAVLAVIPAVLVLRGARPDRPGDHEVVPPTRRRAVP</sequence>
<dbReference type="EMBL" id="BONG01000007">
    <property type="protein sequence ID" value="GIF88245.1"/>
    <property type="molecule type" value="Genomic_DNA"/>
</dbReference>
<accession>A0A8J3K017</accession>
<dbReference type="AlphaFoldDB" id="A0A8J3K017"/>
<gene>
    <name evidence="3" type="ORF">Cch02nite_16890</name>
</gene>
<keyword evidence="1" id="KW-0472">Membrane</keyword>
<feature type="transmembrane region" description="Helical" evidence="1">
    <location>
        <begin position="35"/>
        <end position="55"/>
    </location>
</feature>
<organism evidence="3 4">
    <name type="scientific">Catellatospora chokoriensis</name>
    <dbReference type="NCBI Taxonomy" id="310353"/>
    <lineage>
        <taxon>Bacteria</taxon>
        <taxon>Bacillati</taxon>
        <taxon>Actinomycetota</taxon>
        <taxon>Actinomycetes</taxon>
        <taxon>Micromonosporales</taxon>
        <taxon>Micromonosporaceae</taxon>
        <taxon>Catellatospora</taxon>
    </lineage>
</organism>
<keyword evidence="1" id="KW-0812">Transmembrane</keyword>
<evidence type="ECO:0000256" key="2">
    <source>
        <dbReference type="SAM" id="SignalP"/>
    </source>
</evidence>
<dbReference type="RefSeq" id="WP_191843834.1">
    <property type="nucleotide sequence ID" value="NZ_BAAALB010000039.1"/>
</dbReference>
<evidence type="ECO:0000313" key="3">
    <source>
        <dbReference type="EMBL" id="GIF88245.1"/>
    </source>
</evidence>
<evidence type="ECO:0000313" key="4">
    <source>
        <dbReference type="Proteomes" id="UP000619293"/>
    </source>
</evidence>
<feature type="transmembrane region" description="Helical" evidence="1">
    <location>
        <begin position="62"/>
        <end position="82"/>
    </location>
</feature>